<evidence type="ECO:0000256" key="9">
    <source>
        <dbReference type="ARBA" id="ARBA00023163"/>
    </source>
</evidence>
<comment type="cofactor">
    <cofactor evidence="12">
        <name>Zn(2+)</name>
        <dbReference type="ChEBI" id="CHEBI:29105"/>
    </cofactor>
    <text evidence="12">Binds 2 Zn(2+) ions per subunit.</text>
</comment>
<dbReference type="GO" id="GO:0008270">
    <property type="term" value="F:zinc ion binding"/>
    <property type="evidence" value="ECO:0007669"/>
    <property type="project" value="UniProtKB-UniRule"/>
</dbReference>
<dbReference type="GO" id="GO:0000428">
    <property type="term" value="C:DNA-directed RNA polymerase complex"/>
    <property type="evidence" value="ECO:0007669"/>
    <property type="project" value="UniProtKB-KW"/>
</dbReference>
<feature type="binding site" evidence="12">
    <location>
        <position position="539"/>
    </location>
    <ligand>
        <name>Mg(2+)</name>
        <dbReference type="ChEBI" id="CHEBI:18420"/>
    </ligand>
</feature>
<dbReference type="InterPro" id="IPR044893">
    <property type="entry name" value="RNA_pol_Rpb1_clamp_domain"/>
</dbReference>
<evidence type="ECO:0000256" key="6">
    <source>
        <dbReference type="ARBA" id="ARBA00022723"/>
    </source>
</evidence>
<dbReference type="Gene3D" id="1.10.40.90">
    <property type="match status" value="1"/>
</dbReference>
<evidence type="ECO:0000256" key="15">
    <source>
        <dbReference type="SAM" id="MobiDB-lite"/>
    </source>
</evidence>
<comment type="catalytic activity">
    <reaction evidence="11 12 13">
        <text>RNA(n) + a ribonucleoside 5'-triphosphate = RNA(n+1) + diphosphate</text>
        <dbReference type="Rhea" id="RHEA:21248"/>
        <dbReference type="Rhea" id="RHEA-COMP:14527"/>
        <dbReference type="Rhea" id="RHEA-COMP:17342"/>
        <dbReference type="ChEBI" id="CHEBI:33019"/>
        <dbReference type="ChEBI" id="CHEBI:61557"/>
        <dbReference type="ChEBI" id="CHEBI:140395"/>
        <dbReference type="EC" id="2.7.7.6"/>
    </reaction>
</comment>
<dbReference type="HAMAP" id="MF_01322">
    <property type="entry name" value="RNApol_bact_RpoC"/>
    <property type="match status" value="1"/>
</dbReference>
<feature type="binding site" evidence="12">
    <location>
        <position position="535"/>
    </location>
    <ligand>
        <name>Mg(2+)</name>
        <dbReference type="ChEBI" id="CHEBI:18420"/>
    </ligand>
</feature>
<feature type="region of interest" description="Disordered" evidence="15">
    <location>
        <begin position="385"/>
        <end position="405"/>
    </location>
</feature>
<dbReference type="Gene3D" id="1.10.150.390">
    <property type="match status" value="1"/>
</dbReference>
<gene>
    <name evidence="12" type="primary">rpoC</name>
    <name evidence="17" type="ORF">DQ392_30120</name>
</gene>
<evidence type="ECO:0000256" key="3">
    <source>
        <dbReference type="ARBA" id="ARBA00022478"/>
    </source>
</evidence>
<feature type="coiled-coil region" evidence="14">
    <location>
        <begin position="167"/>
        <end position="222"/>
    </location>
</feature>
<sequence length="1304" mass="144859">MLDVNFFDELRIGLATADDIRQWSHGEVKKPETINYRTLKPEKDGLFCEKIFGPTRDWECYCGKYKRVRFKGIICERCGVEVTRAKVRRERMGHIELAAPVTHIWYFKGVPSRLGYLLDLAPKDLEKVIYFAAYMITYVDEERRTRDLPSLEAHVGVERQQIEQRRDADLEARAKKQEGDLAELEAEGAKADVRRKVREGAEREMKQIRDRAQREIDRLDEVWTRFKNLKVQDLEGDELLYRELRDRFGTYFDGSMGAAALQKRLETFDLDEEAEKLREVIRTGKGQKKTRALKRLKVVSAFLQTSNSPKGMVLDCVPVIPPDLRPMVQLDGGRFATSDLNDLYRRVINRNNRLKRLLDLGAPEIIVNNEKRMLQEAVDALFDNGRRGRPVTGPGNRPLKSLSDMLKGKQGRFRQNLLGKRVDYSARSVIVVGPQLKLHQCGLPKAMALELFKPFVMKRLVDLNHAQNIKSAKRMVERGRTVVYDVLEEVIAEHPVLLNRAPTLHRLGIQAFEPQLVEGKAIQIHPLVCTAFNADFDGDQMAVHLPLSAEAQAEARILMLSSNNILKPADGRPVTMPTQDMVLGLFFLTTDEEQRVTKGDGRSFNSTAEAVMAFDAGELSLQAKIDIRFPVGTTPPLGWTPPVPEEGAEGEFAAEWQPGDPFRLHTTLGRALFNELLPEEYPYVEYTVGKKQLSQIVNDLAERYPKVTVAAALDNLKSAGYFWATRSGVTIAISDVVVPDAKPEIIAGYEAQDEKVQKQYERGLITKDERTQELIAIWTKATNDVSEAMNENFPKTNPIFMMVDSGARGNMMQMRQIAGMRGLVSNAKNETIPRPIKASFREGLSVLEYFISTHGARKGLADTALRTADSGYLTRRLVDVSQDVIIREEDCGTERGLKLSIASKGADGVLRKAEDAETSVYARCLAEDIVVDGMVLAPAGTDLGDVLIDELVRHGVETVKTRSILTCESQVGTCAMCYGRSLATGKLVDIGEAVGIIAAQSIGEPGTQLTMRTFHTGGVAGDDITQGLPRVVELFEARTPKGVAPISESAGRCRIEETEKTKKVVVTPDDGSDETSYAVSKRARLLVGEGDHVSVGQKLTVGTENPHDVLRILGQRAVQVHLVGEVQKVYNSQGVSIHDKHIEIIIRQMLRRVTIIESGDAELLPGELVERTKFEGENRRVVQEGGSPASGRPQLMGITKASLATESWLSAASFQETTRVLTDAAINAKSDSLIGLKENVIIGKLIPAGTGLSRYRNIRVEPTEEAKAAMYSAVGYDDIDYSPFGTGSGQAVPLEDYDYGPYNA</sequence>
<keyword evidence="6 12" id="KW-0479">Metal-binding</keyword>
<dbReference type="Gene3D" id="1.10.1790.20">
    <property type="match status" value="1"/>
</dbReference>
<comment type="similarity">
    <text evidence="2 12 13">Belongs to the RNA polymerase beta' chain family.</text>
</comment>
<evidence type="ECO:0000256" key="14">
    <source>
        <dbReference type="SAM" id="Coils"/>
    </source>
</evidence>
<dbReference type="NCBIfam" id="TIGR02386">
    <property type="entry name" value="rpoC_TIGR"/>
    <property type="match status" value="1"/>
</dbReference>
<dbReference type="PANTHER" id="PTHR19376">
    <property type="entry name" value="DNA-DIRECTED RNA POLYMERASE"/>
    <property type="match status" value="1"/>
</dbReference>
<dbReference type="InterPro" id="IPR006592">
    <property type="entry name" value="RNA_pol_N"/>
</dbReference>
<feature type="binding site" evidence="12">
    <location>
        <position position="977"/>
    </location>
    <ligand>
        <name>Zn(2+)</name>
        <dbReference type="ChEBI" id="CHEBI:29105"/>
        <label>2</label>
    </ligand>
</feature>
<accession>A0A367E8P3</accession>
<feature type="domain" description="RNA polymerase N-terminal" evidence="16">
    <location>
        <begin position="310"/>
        <end position="589"/>
    </location>
</feature>
<feature type="binding site" evidence="12">
    <location>
        <position position="60"/>
    </location>
    <ligand>
        <name>Zn(2+)</name>
        <dbReference type="ChEBI" id="CHEBI:29105"/>
        <label>1</label>
    </ligand>
</feature>
<dbReference type="OrthoDB" id="9815296at2"/>
<organism evidence="17 18">
    <name type="scientific">Streptomyces reniochalinae</name>
    <dbReference type="NCBI Taxonomy" id="2250578"/>
    <lineage>
        <taxon>Bacteria</taxon>
        <taxon>Bacillati</taxon>
        <taxon>Actinomycetota</taxon>
        <taxon>Actinomycetes</taxon>
        <taxon>Kitasatosporales</taxon>
        <taxon>Streptomycetaceae</taxon>
        <taxon>Streptomyces</taxon>
    </lineage>
</organism>
<keyword evidence="7 12" id="KW-0862">Zinc</keyword>
<dbReference type="RefSeq" id="WP_114018876.1">
    <property type="nucleotide sequence ID" value="NZ_QOIM01000045.1"/>
</dbReference>
<dbReference type="SMART" id="SM00663">
    <property type="entry name" value="RPOLA_N"/>
    <property type="match status" value="1"/>
</dbReference>
<feature type="binding site" evidence="12">
    <location>
        <position position="967"/>
    </location>
    <ligand>
        <name>Zn(2+)</name>
        <dbReference type="ChEBI" id="CHEBI:29105"/>
        <label>2</label>
    </ligand>
</feature>
<evidence type="ECO:0000256" key="4">
    <source>
        <dbReference type="ARBA" id="ARBA00022679"/>
    </source>
</evidence>
<dbReference type="Proteomes" id="UP000253507">
    <property type="component" value="Unassembled WGS sequence"/>
</dbReference>
<keyword evidence="18" id="KW-1185">Reference proteome</keyword>
<dbReference type="NCBIfam" id="NF011498">
    <property type="entry name" value="PRK14906.1"/>
    <property type="match status" value="1"/>
</dbReference>
<keyword evidence="3 12" id="KW-0240">DNA-directed RNA polymerase</keyword>
<evidence type="ECO:0000256" key="7">
    <source>
        <dbReference type="ARBA" id="ARBA00022833"/>
    </source>
</evidence>
<dbReference type="EMBL" id="QOIM01000045">
    <property type="protein sequence ID" value="RCG14149.1"/>
    <property type="molecule type" value="Genomic_DNA"/>
</dbReference>
<reference evidence="17 18" key="1">
    <citation type="submission" date="2018-06" db="EMBL/GenBank/DDBJ databases">
        <title>Streptomyces reniochalinae sp. nov. and Streptomyces diacarnus sp. nov. from marine sponges.</title>
        <authorList>
            <person name="Li L."/>
        </authorList>
    </citation>
    <scope>NUCLEOTIDE SEQUENCE [LARGE SCALE GENOMIC DNA]</scope>
    <source>
        <strain evidence="17 18">LHW50302</strain>
    </source>
</reference>
<keyword evidence="14" id="KW-0175">Coiled coil</keyword>
<evidence type="ECO:0000313" key="18">
    <source>
        <dbReference type="Proteomes" id="UP000253507"/>
    </source>
</evidence>
<evidence type="ECO:0000256" key="8">
    <source>
        <dbReference type="ARBA" id="ARBA00022842"/>
    </source>
</evidence>
<dbReference type="InterPro" id="IPR007081">
    <property type="entry name" value="RNA_pol_Rpb1_5"/>
</dbReference>
<dbReference type="Pfam" id="PF05000">
    <property type="entry name" value="RNA_pol_Rpb1_4"/>
    <property type="match status" value="1"/>
</dbReference>
<proteinExistence type="inferred from homology"/>
<dbReference type="PANTHER" id="PTHR19376:SF54">
    <property type="entry name" value="DNA-DIRECTED RNA POLYMERASE SUBUNIT BETA"/>
    <property type="match status" value="1"/>
</dbReference>
<dbReference type="InterPro" id="IPR038120">
    <property type="entry name" value="Rpb1_funnel_sf"/>
</dbReference>
<dbReference type="Pfam" id="PF04997">
    <property type="entry name" value="RNA_pol_Rpb1_1"/>
    <property type="match status" value="1"/>
</dbReference>
<feature type="binding site" evidence="12">
    <location>
        <position position="891"/>
    </location>
    <ligand>
        <name>Zn(2+)</name>
        <dbReference type="ChEBI" id="CHEBI:29105"/>
        <label>2</label>
    </ligand>
</feature>
<dbReference type="GO" id="GO:0006351">
    <property type="term" value="P:DNA-templated transcription"/>
    <property type="evidence" value="ECO:0007669"/>
    <property type="project" value="UniProtKB-UniRule"/>
</dbReference>
<dbReference type="FunFam" id="4.10.860.120:FF:000001">
    <property type="entry name" value="DNA-directed RNA polymerase subunit beta"/>
    <property type="match status" value="1"/>
</dbReference>
<name>A0A367E8P3_9ACTN</name>
<feature type="binding site" evidence="12">
    <location>
        <position position="62"/>
    </location>
    <ligand>
        <name>Zn(2+)</name>
        <dbReference type="ChEBI" id="CHEBI:29105"/>
        <label>1</label>
    </ligand>
</feature>
<dbReference type="GO" id="GO:0003677">
    <property type="term" value="F:DNA binding"/>
    <property type="evidence" value="ECO:0007669"/>
    <property type="project" value="UniProtKB-UniRule"/>
</dbReference>
<dbReference type="Gene3D" id="1.10.274.100">
    <property type="entry name" value="RNA polymerase Rpb1, domain 3"/>
    <property type="match status" value="1"/>
</dbReference>
<dbReference type="InterPro" id="IPR007083">
    <property type="entry name" value="RNA_pol_Rpb1_4"/>
</dbReference>
<dbReference type="Pfam" id="PF04983">
    <property type="entry name" value="RNA_pol_Rpb1_3"/>
    <property type="match status" value="1"/>
</dbReference>
<evidence type="ECO:0000256" key="10">
    <source>
        <dbReference type="ARBA" id="ARBA00025935"/>
    </source>
</evidence>
<dbReference type="CDD" id="cd01609">
    <property type="entry name" value="RNAP_beta'_N"/>
    <property type="match status" value="1"/>
</dbReference>
<keyword evidence="8 12" id="KW-0460">Magnesium</keyword>
<keyword evidence="5 12" id="KW-0548">Nucleotidyltransferase</keyword>
<evidence type="ECO:0000259" key="16">
    <source>
        <dbReference type="SMART" id="SM00663"/>
    </source>
</evidence>
<dbReference type="GO" id="GO:0003899">
    <property type="term" value="F:DNA-directed RNA polymerase activity"/>
    <property type="evidence" value="ECO:0007669"/>
    <property type="project" value="UniProtKB-UniRule"/>
</dbReference>
<dbReference type="SUPFAM" id="SSF64484">
    <property type="entry name" value="beta and beta-prime subunits of DNA dependent RNA-polymerase"/>
    <property type="match status" value="1"/>
</dbReference>
<dbReference type="InterPro" id="IPR045867">
    <property type="entry name" value="DNA-dir_RpoC_beta_prime"/>
</dbReference>
<feature type="binding site" evidence="12">
    <location>
        <position position="537"/>
    </location>
    <ligand>
        <name>Mg(2+)</name>
        <dbReference type="ChEBI" id="CHEBI:18420"/>
    </ligand>
</feature>
<keyword evidence="9 12" id="KW-0804">Transcription</keyword>
<keyword evidence="4 12" id="KW-0808">Transferase</keyword>
<feature type="binding site" evidence="12">
    <location>
        <position position="75"/>
    </location>
    <ligand>
        <name>Zn(2+)</name>
        <dbReference type="ChEBI" id="CHEBI:29105"/>
        <label>1</label>
    </ligand>
</feature>
<dbReference type="InterPro" id="IPR007080">
    <property type="entry name" value="RNA_pol_Rpb1_1"/>
</dbReference>
<evidence type="ECO:0000313" key="17">
    <source>
        <dbReference type="EMBL" id="RCG14149.1"/>
    </source>
</evidence>
<comment type="subunit">
    <text evidence="10 12">The RNAP catalytic core consists of 2 alpha, 1 beta, 1 beta' and 1 omega subunit. When a sigma factor is associated with the core the holoenzyme is formed, which can initiate transcription.</text>
</comment>
<dbReference type="InterPro" id="IPR012754">
    <property type="entry name" value="DNA-dir_RpoC_beta_prime_bact"/>
</dbReference>
<feature type="binding site" evidence="12">
    <location>
        <position position="78"/>
    </location>
    <ligand>
        <name>Zn(2+)</name>
        <dbReference type="ChEBI" id="CHEBI:29105"/>
        <label>1</label>
    </ligand>
</feature>
<evidence type="ECO:0000256" key="11">
    <source>
        <dbReference type="ARBA" id="ARBA00048552"/>
    </source>
</evidence>
<dbReference type="Gene3D" id="2.40.40.20">
    <property type="match status" value="1"/>
</dbReference>
<dbReference type="InterPro" id="IPR007066">
    <property type="entry name" value="RNA_pol_Rpb1_3"/>
</dbReference>
<dbReference type="Gene3D" id="2.40.50.100">
    <property type="match status" value="1"/>
</dbReference>
<protein>
    <recommendedName>
        <fullName evidence="12">DNA-directed RNA polymerase subunit beta'</fullName>
        <shortName evidence="12">RNAP subunit beta'</shortName>
        <ecNumber evidence="12">2.7.7.6</ecNumber>
    </recommendedName>
    <alternativeName>
        <fullName evidence="12">RNA polymerase subunit beta'</fullName>
    </alternativeName>
    <alternativeName>
        <fullName evidence="12">Transcriptase subunit beta'</fullName>
    </alternativeName>
</protein>
<dbReference type="Gene3D" id="1.10.132.30">
    <property type="match status" value="1"/>
</dbReference>
<comment type="cofactor">
    <cofactor evidence="12">
        <name>Mg(2+)</name>
        <dbReference type="ChEBI" id="CHEBI:18420"/>
    </cofactor>
    <text evidence="12">Binds 1 Mg(2+) ion per subunit.</text>
</comment>
<dbReference type="FunFam" id="1.10.40.90:FF:000001">
    <property type="entry name" value="DNA-directed RNA polymerase subunit beta"/>
    <property type="match status" value="1"/>
</dbReference>
<feature type="binding site" evidence="12">
    <location>
        <position position="974"/>
    </location>
    <ligand>
        <name>Zn(2+)</name>
        <dbReference type="ChEBI" id="CHEBI:29105"/>
        <label>2</label>
    </ligand>
</feature>
<dbReference type="EC" id="2.7.7.6" evidence="12"/>
<dbReference type="GO" id="GO:0000287">
    <property type="term" value="F:magnesium ion binding"/>
    <property type="evidence" value="ECO:0007669"/>
    <property type="project" value="UniProtKB-UniRule"/>
</dbReference>
<dbReference type="CDD" id="cd02655">
    <property type="entry name" value="RNAP_beta'_C"/>
    <property type="match status" value="1"/>
</dbReference>
<dbReference type="Pfam" id="PF04998">
    <property type="entry name" value="RNA_pol_Rpb1_5"/>
    <property type="match status" value="1"/>
</dbReference>
<evidence type="ECO:0000256" key="2">
    <source>
        <dbReference type="ARBA" id="ARBA00006460"/>
    </source>
</evidence>
<evidence type="ECO:0000256" key="13">
    <source>
        <dbReference type="RuleBase" id="RU004279"/>
    </source>
</evidence>
<comment type="caution">
    <text evidence="17">The sequence shown here is derived from an EMBL/GenBank/DDBJ whole genome shotgun (WGS) entry which is preliminary data.</text>
</comment>
<evidence type="ECO:0000256" key="1">
    <source>
        <dbReference type="ARBA" id="ARBA00004026"/>
    </source>
</evidence>
<dbReference type="Gene3D" id="4.10.860.120">
    <property type="entry name" value="RNA polymerase II, clamp domain"/>
    <property type="match status" value="1"/>
</dbReference>
<dbReference type="InterPro" id="IPR042102">
    <property type="entry name" value="RNA_pol_Rpb1_3_sf"/>
</dbReference>
<dbReference type="InterPro" id="IPR000722">
    <property type="entry name" value="RNA_pol_asu"/>
</dbReference>
<dbReference type="Pfam" id="PF00623">
    <property type="entry name" value="RNA_pol_Rpb1_2"/>
    <property type="match status" value="1"/>
</dbReference>
<comment type="function">
    <text evidence="1 12 13">DNA-dependent RNA polymerase catalyzes the transcription of DNA into RNA using the four ribonucleoside triphosphates as substrates.</text>
</comment>
<evidence type="ECO:0000256" key="12">
    <source>
        <dbReference type="HAMAP-Rule" id="MF_01322"/>
    </source>
</evidence>
<dbReference type="FunFam" id="1.10.150.390:FF:000002">
    <property type="entry name" value="DNA-directed RNA polymerase subunit beta"/>
    <property type="match status" value="1"/>
</dbReference>
<evidence type="ECO:0000256" key="5">
    <source>
        <dbReference type="ARBA" id="ARBA00022695"/>
    </source>
</evidence>